<reference evidence="2 3" key="1">
    <citation type="journal article" date="2019" name="Sci. Rep.">
        <title>Orb-weaving spider Araneus ventricosus genome elucidates the spidroin gene catalogue.</title>
        <authorList>
            <person name="Kono N."/>
            <person name="Nakamura H."/>
            <person name="Ohtoshi R."/>
            <person name="Moran D.A.P."/>
            <person name="Shinohara A."/>
            <person name="Yoshida Y."/>
            <person name="Fujiwara M."/>
            <person name="Mori M."/>
            <person name="Tomita M."/>
            <person name="Arakawa K."/>
        </authorList>
    </citation>
    <scope>NUCLEOTIDE SEQUENCE [LARGE SCALE GENOMIC DNA]</scope>
</reference>
<evidence type="ECO:0008006" key="4">
    <source>
        <dbReference type="Google" id="ProtNLM"/>
    </source>
</evidence>
<evidence type="ECO:0000313" key="3">
    <source>
        <dbReference type="Proteomes" id="UP000499080"/>
    </source>
</evidence>
<keyword evidence="3" id="KW-1185">Reference proteome</keyword>
<evidence type="ECO:0000256" key="1">
    <source>
        <dbReference type="SAM" id="MobiDB-lite"/>
    </source>
</evidence>
<feature type="region of interest" description="Disordered" evidence="1">
    <location>
        <begin position="1"/>
        <end position="36"/>
    </location>
</feature>
<gene>
    <name evidence="2" type="ORF">AVEN_203661_1</name>
</gene>
<accession>A0A4Y2F0H3</accession>
<comment type="caution">
    <text evidence="2">The sequence shown here is derived from an EMBL/GenBank/DDBJ whole genome shotgun (WGS) entry which is preliminary data.</text>
</comment>
<evidence type="ECO:0000313" key="2">
    <source>
        <dbReference type="EMBL" id="GBM33615.1"/>
    </source>
</evidence>
<name>A0A4Y2F0H3_ARAVE</name>
<protein>
    <recommendedName>
        <fullName evidence="4">Helitron helicase-like domain-containing protein</fullName>
    </recommendedName>
</protein>
<dbReference type="AlphaFoldDB" id="A0A4Y2F0H3"/>
<sequence length="239" mass="27546">MTAEETEEQRSEDRLRKIARRNNMTAEETEERRSDDRLRAIARRNNESFEVKNQRPASDRLRTLHSTATESNEQRVRRIHCNALGNQNRIGAETFDARRNIFQLERVRQGASNWLYLKYEALHYDPNLDYPNFPQIVIGSMSLKCTFCGALKFEAEASGLCCSNGKIYLLELPQLPEPLKSLMEGNHPKSEEFLTIIRKYNSSFQMTFIAHVGLYRIYANFSNSGSSIPQGRVAYVASQ</sequence>
<dbReference type="EMBL" id="BGPR01000738">
    <property type="protein sequence ID" value="GBM33615.1"/>
    <property type="molecule type" value="Genomic_DNA"/>
</dbReference>
<proteinExistence type="predicted"/>
<dbReference type="Proteomes" id="UP000499080">
    <property type="component" value="Unassembled WGS sequence"/>
</dbReference>
<organism evidence="2 3">
    <name type="scientific">Araneus ventricosus</name>
    <name type="common">Orbweaver spider</name>
    <name type="synonym">Epeira ventricosa</name>
    <dbReference type="NCBI Taxonomy" id="182803"/>
    <lineage>
        <taxon>Eukaryota</taxon>
        <taxon>Metazoa</taxon>
        <taxon>Ecdysozoa</taxon>
        <taxon>Arthropoda</taxon>
        <taxon>Chelicerata</taxon>
        <taxon>Arachnida</taxon>
        <taxon>Araneae</taxon>
        <taxon>Araneomorphae</taxon>
        <taxon>Entelegynae</taxon>
        <taxon>Araneoidea</taxon>
        <taxon>Araneidae</taxon>
        <taxon>Araneus</taxon>
    </lineage>
</organism>